<accession>A0AAN4UV34</accession>
<name>A0AAN4UV34_9RHOB</name>
<dbReference type="Proteomes" id="UP000634647">
    <property type="component" value="Unassembled WGS sequence"/>
</dbReference>
<dbReference type="Proteomes" id="UP000199541">
    <property type="component" value="Unassembled WGS sequence"/>
</dbReference>
<feature type="domain" description="Bacteriophage Mx8 p63 C-terminal" evidence="2">
    <location>
        <begin position="199"/>
        <end position="292"/>
    </location>
</feature>
<dbReference type="EMBL" id="FNOB01000033">
    <property type="protein sequence ID" value="SDX84169.1"/>
    <property type="molecule type" value="Genomic_DNA"/>
</dbReference>
<dbReference type="Pfam" id="PF10546">
    <property type="entry name" value="P63C"/>
    <property type="match status" value="1"/>
</dbReference>
<evidence type="ECO:0000313" key="6">
    <source>
        <dbReference type="Proteomes" id="UP000634647"/>
    </source>
</evidence>
<dbReference type="AlphaFoldDB" id="A0AAN4UV34"/>
<gene>
    <name evidence="3" type="ORF">GCM10008024_39250</name>
    <name evidence="4" type="ORF">SAMN05444006_13317</name>
</gene>
<reference evidence="3" key="3">
    <citation type="submission" date="2023-06" db="EMBL/GenBank/DDBJ databases">
        <authorList>
            <person name="Sun Q."/>
            <person name="Zhou Y."/>
        </authorList>
    </citation>
    <scope>NUCLEOTIDE SEQUENCE</scope>
    <source>
        <strain evidence="3">CGMCC 1.10859</strain>
    </source>
</reference>
<evidence type="ECO:0000256" key="1">
    <source>
        <dbReference type="SAM" id="MobiDB-lite"/>
    </source>
</evidence>
<dbReference type="EMBL" id="BNAB01000032">
    <property type="protein sequence ID" value="GHE06067.1"/>
    <property type="molecule type" value="Genomic_DNA"/>
</dbReference>
<reference evidence="4 5" key="2">
    <citation type="submission" date="2016-10" db="EMBL/GenBank/DDBJ databases">
        <authorList>
            <person name="Varghese N."/>
            <person name="Submissions S."/>
        </authorList>
    </citation>
    <scope>NUCLEOTIDE SEQUENCE [LARGE SCALE GENOMIC DNA]</scope>
    <source>
        <strain evidence="4 5">DSM 24802</strain>
    </source>
</reference>
<feature type="region of interest" description="Disordered" evidence="1">
    <location>
        <begin position="264"/>
        <end position="283"/>
    </location>
</feature>
<evidence type="ECO:0000313" key="3">
    <source>
        <dbReference type="EMBL" id="GHE06067.1"/>
    </source>
</evidence>
<proteinExistence type="predicted"/>
<keyword evidence="5" id="KW-1185">Reference proteome</keyword>
<evidence type="ECO:0000313" key="4">
    <source>
        <dbReference type="EMBL" id="SDX84169.1"/>
    </source>
</evidence>
<sequence>MADETPQSKGGAARAKKLSDSRRSDIAKAAAKARWEVAAAIPKAEFGSADTPLVIGDVELDCYVLNNSVRVISQRGMFRGLGVARGGAEEGGAELPRFAAQNWLNTHLSNDLRMALSNPILFSSPSSSRNYGYPATILPEICDAILAARAAGDTTARQEGMVQRAEALIRAFARVGIVALVDEATGYQAFRARDELQQILAAYIAEELLPWAQRFPDSFYQQIHRVWGWPYKPGDNRRNAYIGKLTNWLIYEQLPPGVLEELRRRNPRDPKTGRRKRTHHEHMTEDVGHVSLDNQIKAVTTLLRATPSGKPGFFKSLFRHAFPDRQQELFPDYDPGEKPRVKHDDA</sequence>
<comment type="caution">
    <text evidence="3">The sequence shown here is derived from an EMBL/GenBank/DDBJ whole genome shotgun (WGS) entry which is preliminary data.</text>
</comment>
<organism evidence="3 6">
    <name type="scientific">Allgaiera indica</name>
    <dbReference type="NCBI Taxonomy" id="765699"/>
    <lineage>
        <taxon>Bacteria</taxon>
        <taxon>Pseudomonadati</taxon>
        <taxon>Pseudomonadota</taxon>
        <taxon>Alphaproteobacteria</taxon>
        <taxon>Rhodobacterales</taxon>
        <taxon>Paracoccaceae</taxon>
        <taxon>Allgaiera</taxon>
    </lineage>
</organism>
<protein>
    <submittedName>
        <fullName evidence="4">P63C domain-containing protein</fullName>
    </submittedName>
</protein>
<evidence type="ECO:0000259" key="2">
    <source>
        <dbReference type="Pfam" id="PF10546"/>
    </source>
</evidence>
<dbReference type="RefSeq" id="WP_092164199.1">
    <property type="nucleotide sequence ID" value="NZ_BNAB01000032.1"/>
</dbReference>
<reference evidence="3" key="1">
    <citation type="journal article" date="2014" name="Int. J. Syst. Evol. Microbiol.">
        <title>Complete genome sequence of Corynebacterium casei LMG S-19264T (=DSM 44701T), isolated from a smear-ripened cheese.</title>
        <authorList>
            <consortium name="US DOE Joint Genome Institute (JGI-PGF)"/>
            <person name="Walter F."/>
            <person name="Albersmeier A."/>
            <person name="Kalinowski J."/>
            <person name="Ruckert C."/>
        </authorList>
    </citation>
    <scope>NUCLEOTIDE SEQUENCE</scope>
    <source>
        <strain evidence="3">CGMCC 1.10859</strain>
    </source>
</reference>
<feature type="region of interest" description="Disordered" evidence="1">
    <location>
        <begin position="1"/>
        <end position="23"/>
    </location>
</feature>
<evidence type="ECO:0000313" key="5">
    <source>
        <dbReference type="Proteomes" id="UP000199541"/>
    </source>
</evidence>
<dbReference type="InterPro" id="IPR018874">
    <property type="entry name" value="Phage_Mx8_p63_C"/>
</dbReference>